<name>A0ABS9MTM4_9BURK</name>
<feature type="region of interest" description="Involved in Mg(2+) ion dislocation from EF-Tu" evidence="5">
    <location>
        <begin position="82"/>
        <end position="85"/>
    </location>
</feature>
<feature type="domain" description="Translation elongation factor EFTs/EF1B dimerisation" evidence="8">
    <location>
        <begin position="73"/>
        <end position="273"/>
    </location>
</feature>
<dbReference type="InterPro" id="IPR036402">
    <property type="entry name" value="EF-Ts_dimer_sf"/>
</dbReference>
<evidence type="ECO:0000256" key="3">
    <source>
        <dbReference type="ARBA" id="ARBA00022768"/>
    </source>
</evidence>
<protein>
    <recommendedName>
        <fullName evidence="2 5">Elongation factor Ts</fullName>
        <shortName evidence="5">EF-Ts</shortName>
    </recommendedName>
</protein>
<keyword evidence="10" id="KW-1185">Reference proteome</keyword>
<evidence type="ECO:0000313" key="10">
    <source>
        <dbReference type="Proteomes" id="UP001297600"/>
    </source>
</evidence>
<evidence type="ECO:0000256" key="4">
    <source>
        <dbReference type="ARBA" id="ARBA00022917"/>
    </source>
</evidence>
<dbReference type="PROSITE" id="PS01127">
    <property type="entry name" value="EF_TS_2"/>
    <property type="match status" value="1"/>
</dbReference>
<dbReference type="InterPro" id="IPR018101">
    <property type="entry name" value="Transl_elong_Ts_CS"/>
</dbReference>
<proteinExistence type="inferred from homology"/>
<keyword evidence="3 5" id="KW-0251">Elongation factor</keyword>
<dbReference type="Gene3D" id="1.10.8.10">
    <property type="entry name" value="DNA helicase RuvA subunit, C-terminal domain"/>
    <property type="match status" value="1"/>
</dbReference>
<dbReference type="InterPro" id="IPR001816">
    <property type="entry name" value="Transl_elong_EFTs/EF1B"/>
</dbReference>
<gene>
    <name evidence="5 9" type="primary">tsf</name>
    <name evidence="9" type="ORF">MAF45_11035</name>
</gene>
<dbReference type="SUPFAM" id="SSF54713">
    <property type="entry name" value="Elongation factor Ts (EF-Ts), dimerisation domain"/>
    <property type="match status" value="2"/>
</dbReference>
<evidence type="ECO:0000259" key="8">
    <source>
        <dbReference type="Pfam" id="PF00889"/>
    </source>
</evidence>
<evidence type="ECO:0000256" key="2">
    <source>
        <dbReference type="ARBA" id="ARBA00016956"/>
    </source>
</evidence>
<accession>A0ABS9MTM4</accession>
<dbReference type="InterPro" id="IPR009060">
    <property type="entry name" value="UBA-like_sf"/>
</dbReference>
<keyword evidence="5" id="KW-0963">Cytoplasm</keyword>
<comment type="caution">
    <text evidence="9">The sequence shown here is derived from an EMBL/GenBank/DDBJ whole genome shotgun (WGS) entry which is preliminary data.</text>
</comment>
<evidence type="ECO:0000256" key="6">
    <source>
        <dbReference type="RuleBase" id="RU000642"/>
    </source>
</evidence>
<dbReference type="PANTHER" id="PTHR11741:SF0">
    <property type="entry name" value="ELONGATION FACTOR TS, MITOCHONDRIAL"/>
    <property type="match status" value="1"/>
</dbReference>
<organism evidence="9 10">
    <name type="scientific">Mesosutterella porci</name>
    <dbReference type="NCBI Taxonomy" id="2915351"/>
    <lineage>
        <taxon>Bacteria</taxon>
        <taxon>Pseudomonadati</taxon>
        <taxon>Pseudomonadota</taxon>
        <taxon>Betaproteobacteria</taxon>
        <taxon>Burkholderiales</taxon>
        <taxon>Sutterellaceae</taxon>
        <taxon>Mesosutterella</taxon>
    </lineage>
</organism>
<reference evidence="9 10" key="1">
    <citation type="submission" date="2022-02" db="EMBL/GenBank/DDBJ databases">
        <title>Mesosutterella porci, a novel member of the family Sutterellaceae from pig feces.</title>
        <authorList>
            <person name="Wylensek D."/>
            <person name="Clavel T."/>
        </authorList>
    </citation>
    <scope>NUCLEOTIDE SEQUENCE [LARGE SCALE GENOMIC DNA]</scope>
    <source>
        <strain evidence="10">oilRF-744-wt-GAM-9</strain>
    </source>
</reference>
<dbReference type="CDD" id="cd14275">
    <property type="entry name" value="UBA_EF-Ts"/>
    <property type="match status" value="1"/>
</dbReference>
<evidence type="ECO:0000256" key="7">
    <source>
        <dbReference type="RuleBase" id="RU000643"/>
    </source>
</evidence>
<evidence type="ECO:0000313" key="9">
    <source>
        <dbReference type="EMBL" id="MCG5031968.1"/>
    </source>
</evidence>
<dbReference type="NCBIfam" id="TIGR00116">
    <property type="entry name" value="tsf"/>
    <property type="match status" value="1"/>
</dbReference>
<comment type="function">
    <text evidence="5 6">Associates with the EF-Tu.GDP complex and induces the exchange of GDP to GTP. It remains bound to the aminoacyl-tRNA.EF-Tu.GTP complex up to the GTP hydrolysis stage on the ribosome.</text>
</comment>
<comment type="similarity">
    <text evidence="1 5 6">Belongs to the EF-Ts family.</text>
</comment>
<comment type="subcellular location">
    <subcellularLocation>
        <location evidence="5 7">Cytoplasm</location>
    </subcellularLocation>
</comment>
<dbReference type="Proteomes" id="UP001297600">
    <property type="component" value="Unassembled WGS sequence"/>
</dbReference>
<dbReference type="Gene3D" id="3.30.479.20">
    <property type="entry name" value="Elongation factor Ts, dimerisation domain"/>
    <property type="match status" value="2"/>
</dbReference>
<keyword evidence="4 5" id="KW-0648">Protein biosynthesis</keyword>
<dbReference type="Pfam" id="PF00889">
    <property type="entry name" value="EF_TS"/>
    <property type="match status" value="1"/>
</dbReference>
<dbReference type="SUPFAM" id="SSF46934">
    <property type="entry name" value="UBA-like"/>
    <property type="match status" value="1"/>
</dbReference>
<dbReference type="InterPro" id="IPR014039">
    <property type="entry name" value="Transl_elong_EFTs/EF1B_dimer"/>
</dbReference>
<dbReference type="HAMAP" id="MF_00050">
    <property type="entry name" value="EF_Ts"/>
    <property type="match status" value="1"/>
</dbReference>
<dbReference type="EMBL" id="JAKNCT010000018">
    <property type="protein sequence ID" value="MCG5031968.1"/>
    <property type="molecule type" value="Genomic_DNA"/>
</dbReference>
<sequence length="296" mass="31701">MAVITAALVKELRQKTDAPMMECKKALVAAEGDFAKAEEILRVKLGNKANKASARVAAEGVVAVYISEDRKLGAMFEVNSETDFVAKNPEFLAMANAGARLVAEKNPADVAALSALTVDGKTLEEIRKGLVGKIGENMSFRRFVRMEAQGRLDSYVHAGSKIGAMVDIVGGDDELAHDVAMHVAASRPKALDESGVDQASIESERRVAIEKARESGKPENLIERIAEGSVKKFLKEVTLLNQPFVKNDKVTVGQLLKSKGAKCVAFNLFVVGEGIEKRSDDFAAEVAAQVAASKKA</sequence>
<evidence type="ECO:0000256" key="1">
    <source>
        <dbReference type="ARBA" id="ARBA00005532"/>
    </source>
</evidence>
<dbReference type="GO" id="GO:0003746">
    <property type="term" value="F:translation elongation factor activity"/>
    <property type="evidence" value="ECO:0007669"/>
    <property type="project" value="UniProtKB-KW"/>
</dbReference>
<evidence type="ECO:0000256" key="5">
    <source>
        <dbReference type="HAMAP-Rule" id="MF_00050"/>
    </source>
</evidence>
<dbReference type="RefSeq" id="WP_237980674.1">
    <property type="nucleotide sequence ID" value="NZ_JAKNCT010000018.1"/>
</dbReference>
<dbReference type="PANTHER" id="PTHR11741">
    <property type="entry name" value="ELONGATION FACTOR TS"/>
    <property type="match status" value="1"/>
</dbReference>
<dbReference type="Gene3D" id="1.10.286.20">
    <property type="match status" value="1"/>
</dbReference>